<dbReference type="Proteomes" id="UP000297716">
    <property type="component" value="Unassembled WGS sequence"/>
</dbReference>
<protein>
    <recommendedName>
        <fullName evidence="4 10">Mannan endo-1,6-alpha-mannosidase</fullName>
        <ecNumber evidence="4 10">3.2.1.101</ecNumber>
    </recommendedName>
</protein>
<organism evidence="13 14">
    <name type="scientific">Xylaria hypoxylon</name>
    <dbReference type="NCBI Taxonomy" id="37992"/>
    <lineage>
        <taxon>Eukaryota</taxon>
        <taxon>Fungi</taxon>
        <taxon>Dikarya</taxon>
        <taxon>Ascomycota</taxon>
        <taxon>Pezizomycotina</taxon>
        <taxon>Sordariomycetes</taxon>
        <taxon>Xylariomycetidae</taxon>
        <taxon>Xylariales</taxon>
        <taxon>Xylariaceae</taxon>
        <taxon>Xylaria</taxon>
    </lineage>
</organism>
<sequence>MRWITRAASISSLAVGAVNGLQVDFTSDDSIKQAASTVAYGLLKYYTGNNTGDTAGNLPDPYFWWEAGAMFGTMVDYWFYTGDESYIDVTTEAMLHQTGDDHDFMPRNQTKTLGNDDQGFWAMAAMSAAENNFPNPPADQPQWLAVTQAVFNEYVGRWDPDTCNGGLRWQIFTFNNGFNYKNSISNGCFFNIAARLARYTGNQTYADWAEKVWDWMNEVKFIDDDFNIYDGAGVEDGCKTISQAQWTYNAGIFLHGSAVMYNATGGSDIWEQRTQGLMNRTIELFFNAEGIPTEHPCEPFNQCNIDQQSFKGYLIRWMAASAQMVPWAFDILMPLVKASGAAAALQCSGSPAANEFRGDPGTACGFKWTEKANFDGMVGVGEQMSALSAIQYTLVKKAEVSKAPVTASSGGTSAGNVNAGAQTDTPISVFTPISMGERVAAGFATTAILFSVIGGSIFVMKD</sequence>
<dbReference type="GO" id="GO:0008496">
    <property type="term" value="F:mannan endo-1,6-alpha-mannosidase activity"/>
    <property type="evidence" value="ECO:0007669"/>
    <property type="project" value="UniProtKB-UniRule"/>
</dbReference>
<comment type="caution">
    <text evidence="13">The sequence shown here is derived from an EMBL/GenBank/DDBJ whole genome shotgun (WGS) entry which is preliminary data.</text>
</comment>
<reference evidence="13 14" key="1">
    <citation type="submission" date="2019-03" db="EMBL/GenBank/DDBJ databases">
        <title>Draft genome sequence of Xylaria hypoxylon DSM 108379, a ubiquitous saprotrophic-parasitic fungi on hardwood.</title>
        <authorList>
            <person name="Buettner E."/>
            <person name="Leonhardt S."/>
            <person name="Gebauer A.M."/>
            <person name="Liers C."/>
            <person name="Hofrichter M."/>
            <person name="Kellner H."/>
        </authorList>
    </citation>
    <scope>NUCLEOTIDE SEQUENCE [LARGE SCALE GENOMIC DNA]</scope>
    <source>
        <strain evidence="13 14">DSM 108379</strain>
    </source>
</reference>
<evidence type="ECO:0000256" key="6">
    <source>
        <dbReference type="ARBA" id="ARBA00022801"/>
    </source>
</evidence>
<keyword evidence="7 11" id="KW-0472">Membrane</keyword>
<dbReference type="PANTHER" id="PTHR12145:SF41">
    <property type="entry name" value="MANNAN ENDO-1,6-ALPHA-MANNOSIDASE"/>
    <property type="match status" value="1"/>
</dbReference>
<evidence type="ECO:0000256" key="10">
    <source>
        <dbReference type="PIRNR" id="PIRNR016302"/>
    </source>
</evidence>
<keyword evidence="14" id="KW-1185">Reference proteome</keyword>
<dbReference type="GO" id="GO:0009272">
    <property type="term" value="P:fungal-type cell wall biogenesis"/>
    <property type="evidence" value="ECO:0007669"/>
    <property type="project" value="TreeGrafter"/>
</dbReference>
<evidence type="ECO:0000313" key="13">
    <source>
        <dbReference type="EMBL" id="TGJ81978.1"/>
    </source>
</evidence>
<keyword evidence="6 10" id="KW-0378">Hydrolase</keyword>
<evidence type="ECO:0000256" key="8">
    <source>
        <dbReference type="ARBA" id="ARBA00023180"/>
    </source>
</evidence>
<feature type="signal peptide" evidence="12">
    <location>
        <begin position="1"/>
        <end position="20"/>
    </location>
</feature>
<dbReference type="GO" id="GO:0012505">
    <property type="term" value="C:endomembrane system"/>
    <property type="evidence" value="ECO:0007669"/>
    <property type="project" value="UniProtKB-SubCell"/>
</dbReference>
<keyword evidence="5 12" id="KW-0732">Signal</keyword>
<dbReference type="GO" id="GO:0016052">
    <property type="term" value="P:carbohydrate catabolic process"/>
    <property type="evidence" value="ECO:0007669"/>
    <property type="project" value="InterPro"/>
</dbReference>
<dbReference type="OrthoDB" id="4187847at2759"/>
<dbReference type="InterPro" id="IPR008928">
    <property type="entry name" value="6-hairpin_glycosidase_sf"/>
</dbReference>
<comment type="catalytic activity">
    <reaction evidence="1 10">
        <text>Random hydrolysis of (1-&gt;6)-alpha-D-mannosidic linkages in unbranched (1-&gt;6)-mannans.</text>
        <dbReference type="EC" id="3.2.1.101"/>
    </reaction>
</comment>
<evidence type="ECO:0000256" key="12">
    <source>
        <dbReference type="SAM" id="SignalP"/>
    </source>
</evidence>
<proteinExistence type="inferred from homology"/>
<keyword evidence="9 10" id="KW-0326">Glycosidase</keyword>
<dbReference type="InterPro" id="IPR014480">
    <property type="entry name" value="Mannan-1_6-alpha_mannosidase"/>
</dbReference>
<dbReference type="Gene3D" id="1.50.10.20">
    <property type="match status" value="1"/>
</dbReference>
<keyword evidence="8" id="KW-0325">Glycoprotein</keyword>
<evidence type="ECO:0000256" key="7">
    <source>
        <dbReference type="ARBA" id="ARBA00023136"/>
    </source>
</evidence>
<keyword evidence="11" id="KW-1133">Transmembrane helix</keyword>
<dbReference type="EC" id="3.2.1.101" evidence="4 10"/>
<evidence type="ECO:0000256" key="5">
    <source>
        <dbReference type="ARBA" id="ARBA00022729"/>
    </source>
</evidence>
<dbReference type="Pfam" id="PF03663">
    <property type="entry name" value="Glyco_hydro_76"/>
    <property type="match status" value="1"/>
</dbReference>
<evidence type="ECO:0000256" key="11">
    <source>
        <dbReference type="SAM" id="Phobius"/>
    </source>
</evidence>
<dbReference type="EMBL" id="SKBN01000146">
    <property type="protein sequence ID" value="TGJ81978.1"/>
    <property type="molecule type" value="Genomic_DNA"/>
</dbReference>
<dbReference type="InterPro" id="IPR005198">
    <property type="entry name" value="Glyco_hydro_76"/>
</dbReference>
<dbReference type="PANTHER" id="PTHR12145">
    <property type="entry name" value="MANNAN ENDO-1,6-ALPHA-MANNOSIDASE DCW1"/>
    <property type="match status" value="1"/>
</dbReference>
<feature type="chain" id="PRO_5021493425" description="Mannan endo-1,6-alpha-mannosidase" evidence="12">
    <location>
        <begin position="21"/>
        <end position="462"/>
    </location>
</feature>
<dbReference type="AlphaFoldDB" id="A0A4Z0YPL4"/>
<dbReference type="SUPFAM" id="SSF48208">
    <property type="entry name" value="Six-hairpin glycosidases"/>
    <property type="match status" value="1"/>
</dbReference>
<evidence type="ECO:0000313" key="14">
    <source>
        <dbReference type="Proteomes" id="UP000297716"/>
    </source>
</evidence>
<comment type="subcellular location">
    <subcellularLocation>
        <location evidence="2">Endomembrane system</location>
    </subcellularLocation>
</comment>
<dbReference type="PIRSF" id="PIRSF016302">
    <property type="entry name" value="Man_a_manosd"/>
    <property type="match status" value="1"/>
</dbReference>
<evidence type="ECO:0000256" key="4">
    <source>
        <dbReference type="ARBA" id="ARBA00012350"/>
    </source>
</evidence>
<evidence type="ECO:0000256" key="1">
    <source>
        <dbReference type="ARBA" id="ARBA00001452"/>
    </source>
</evidence>
<evidence type="ECO:0000256" key="9">
    <source>
        <dbReference type="ARBA" id="ARBA00023295"/>
    </source>
</evidence>
<name>A0A4Z0YPL4_9PEZI</name>
<feature type="transmembrane region" description="Helical" evidence="11">
    <location>
        <begin position="439"/>
        <end position="460"/>
    </location>
</feature>
<evidence type="ECO:0000256" key="2">
    <source>
        <dbReference type="ARBA" id="ARBA00004308"/>
    </source>
</evidence>
<evidence type="ECO:0000256" key="3">
    <source>
        <dbReference type="ARBA" id="ARBA00009699"/>
    </source>
</evidence>
<accession>A0A4Z0YPL4</accession>
<gene>
    <name evidence="13" type="ORF">E0Z10_g6796</name>
</gene>
<dbReference type="STRING" id="37992.A0A4Z0YPL4"/>
<dbReference type="FunFam" id="1.50.10.20:FF:000006">
    <property type="entry name" value="Mannan endo-1,6-alpha-mannosidase"/>
    <property type="match status" value="1"/>
</dbReference>
<keyword evidence="11" id="KW-0812">Transmembrane</keyword>
<comment type="similarity">
    <text evidence="3 10">Belongs to the glycosyl hydrolase 76 family.</text>
</comment>